<dbReference type="AlphaFoldDB" id="A0A2P8CI67"/>
<reference evidence="13 16" key="2">
    <citation type="submission" date="2019-10" db="EMBL/GenBank/DDBJ databases">
        <title>Prolixibacter strains distinguished by the presence of nitrate reductase genes were adept at nitrate-dependent anaerobic corrosion of metallic iron and carbon steel.</title>
        <authorList>
            <person name="Iino T."/>
            <person name="Shono N."/>
            <person name="Ito K."/>
            <person name="Nakamura R."/>
            <person name="Sueoka K."/>
            <person name="Harayama S."/>
            <person name="Ohkuma M."/>
        </authorList>
    </citation>
    <scope>NUCLEOTIDE SEQUENCE [LARGE SCALE GENOMIC DNA]</scope>
    <source>
        <strain evidence="13 16">MIC1-1</strain>
    </source>
</reference>
<dbReference type="RefSeq" id="WP_106541248.1">
    <property type="nucleotide sequence ID" value="NZ_BLAU01000001.1"/>
</dbReference>
<accession>A0A2P8CI67</accession>
<dbReference type="GO" id="GO:0005975">
    <property type="term" value="P:carbohydrate metabolic process"/>
    <property type="evidence" value="ECO:0007669"/>
    <property type="project" value="InterPro"/>
</dbReference>
<dbReference type="EMBL" id="PYGC01000002">
    <property type="protein sequence ID" value="PSK84668.1"/>
    <property type="molecule type" value="Genomic_DNA"/>
</dbReference>
<dbReference type="InterPro" id="IPR002044">
    <property type="entry name" value="CBM20"/>
</dbReference>
<evidence type="ECO:0000256" key="7">
    <source>
        <dbReference type="ARBA" id="ARBA00022676"/>
    </source>
</evidence>
<comment type="caution">
    <text evidence="14">The sequence shown here is derived from an EMBL/GenBank/DDBJ whole genome shotgun (WGS) entry which is preliminary data.</text>
</comment>
<dbReference type="InterPro" id="IPR017853">
    <property type="entry name" value="GH"/>
</dbReference>
<dbReference type="Proteomes" id="UP000240621">
    <property type="component" value="Unassembled WGS sequence"/>
</dbReference>
<keyword evidence="16" id="KW-1185">Reference proteome</keyword>
<dbReference type="CDD" id="cd05467">
    <property type="entry name" value="CBM20"/>
    <property type="match status" value="1"/>
</dbReference>
<keyword evidence="6" id="KW-0963">Cytoplasm</keyword>
<dbReference type="EMBL" id="BLAU01000001">
    <property type="protein sequence ID" value="GET20834.1"/>
    <property type="molecule type" value="Genomic_DNA"/>
</dbReference>
<dbReference type="Proteomes" id="UP000396862">
    <property type="component" value="Unassembled WGS sequence"/>
</dbReference>
<dbReference type="Gene3D" id="3.20.20.80">
    <property type="entry name" value="Glycosidases"/>
    <property type="match status" value="2"/>
</dbReference>
<keyword evidence="8 14" id="KW-0808">Transferase</keyword>
<protein>
    <recommendedName>
        <fullName evidence="5">4-alpha-glucanotransferase</fullName>
        <ecNumber evidence="4">2.4.1.25</ecNumber>
    </recommendedName>
    <alternativeName>
        <fullName evidence="10">Amylomaltase</fullName>
    </alternativeName>
    <alternativeName>
        <fullName evidence="11">Disproportionating enzyme</fullName>
    </alternativeName>
</protein>
<dbReference type="Gene3D" id="2.60.40.10">
    <property type="entry name" value="Immunoglobulins"/>
    <property type="match status" value="2"/>
</dbReference>
<dbReference type="GO" id="GO:0005737">
    <property type="term" value="C:cytoplasm"/>
    <property type="evidence" value="ECO:0007669"/>
    <property type="project" value="UniProtKB-SubCell"/>
</dbReference>
<evidence type="ECO:0000256" key="11">
    <source>
        <dbReference type="ARBA" id="ARBA00031501"/>
    </source>
</evidence>
<keyword evidence="7" id="KW-0328">Glycosyltransferase</keyword>
<organism evidence="14 15">
    <name type="scientific">Prolixibacter denitrificans</name>
    <dbReference type="NCBI Taxonomy" id="1541063"/>
    <lineage>
        <taxon>Bacteria</taxon>
        <taxon>Pseudomonadati</taxon>
        <taxon>Bacteroidota</taxon>
        <taxon>Bacteroidia</taxon>
        <taxon>Marinilabiliales</taxon>
        <taxon>Prolixibacteraceae</taxon>
        <taxon>Prolixibacter</taxon>
    </lineage>
</organism>
<dbReference type="InterPro" id="IPR003385">
    <property type="entry name" value="Glyco_hydro_77"/>
</dbReference>
<reference evidence="14 15" key="1">
    <citation type="submission" date="2018-03" db="EMBL/GenBank/DDBJ databases">
        <title>Genomic Encyclopedia of Archaeal and Bacterial Type Strains, Phase II (KMG-II): from individual species to whole genera.</title>
        <authorList>
            <person name="Goeker M."/>
        </authorList>
    </citation>
    <scope>NUCLEOTIDE SEQUENCE [LARGE SCALE GENOMIC DNA]</scope>
    <source>
        <strain evidence="14 15">DSM 27267</strain>
    </source>
</reference>
<evidence type="ECO:0000256" key="4">
    <source>
        <dbReference type="ARBA" id="ARBA00012560"/>
    </source>
</evidence>
<comment type="similarity">
    <text evidence="3">Belongs to the disproportionating enzyme family.</text>
</comment>
<evidence type="ECO:0000256" key="5">
    <source>
        <dbReference type="ARBA" id="ARBA00020295"/>
    </source>
</evidence>
<evidence type="ECO:0000256" key="8">
    <source>
        <dbReference type="ARBA" id="ARBA00022679"/>
    </source>
</evidence>
<dbReference type="PANTHER" id="PTHR32518">
    <property type="match status" value="1"/>
</dbReference>
<evidence type="ECO:0000259" key="12">
    <source>
        <dbReference type="PROSITE" id="PS51166"/>
    </source>
</evidence>
<dbReference type="SUPFAM" id="SSF49452">
    <property type="entry name" value="Starch-binding domain-like"/>
    <property type="match status" value="2"/>
</dbReference>
<name>A0A2P8CI67_9BACT</name>
<gene>
    <name evidence="14" type="ORF">CLV93_102459</name>
    <name evidence="13" type="ORF">JCM18694_10800</name>
</gene>
<dbReference type="PROSITE" id="PS51166">
    <property type="entry name" value="CBM20"/>
    <property type="match status" value="2"/>
</dbReference>
<evidence type="ECO:0000256" key="6">
    <source>
        <dbReference type="ARBA" id="ARBA00022490"/>
    </source>
</evidence>
<evidence type="ECO:0000256" key="2">
    <source>
        <dbReference type="ARBA" id="ARBA00004496"/>
    </source>
</evidence>
<dbReference type="PANTHER" id="PTHR32518:SF3">
    <property type="entry name" value="4-ALPHA-GLUCANOTRANSFERASE"/>
    <property type="match status" value="1"/>
</dbReference>
<dbReference type="SUPFAM" id="SSF51445">
    <property type="entry name" value="(Trans)glycosidases"/>
    <property type="match status" value="1"/>
</dbReference>
<dbReference type="EC" id="2.4.1.25" evidence="4"/>
<dbReference type="OrthoDB" id="9811841at2"/>
<dbReference type="Pfam" id="PF00686">
    <property type="entry name" value="CBM_20"/>
    <property type="match status" value="2"/>
</dbReference>
<comment type="subcellular location">
    <subcellularLocation>
        <location evidence="2">Cytoplasm</location>
    </subcellularLocation>
</comment>
<evidence type="ECO:0000256" key="9">
    <source>
        <dbReference type="ARBA" id="ARBA00023277"/>
    </source>
</evidence>
<dbReference type="InterPro" id="IPR013784">
    <property type="entry name" value="Carb-bd-like_fold"/>
</dbReference>
<dbReference type="SMART" id="SM01065">
    <property type="entry name" value="CBM_2"/>
    <property type="match status" value="2"/>
</dbReference>
<proteinExistence type="inferred from homology"/>
<evidence type="ECO:0000256" key="10">
    <source>
        <dbReference type="ARBA" id="ARBA00031423"/>
    </source>
</evidence>
<keyword evidence="9" id="KW-0119">Carbohydrate metabolism</keyword>
<evidence type="ECO:0000256" key="1">
    <source>
        <dbReference type="ARBA" id="ARBA00000439"/>
    </source>
</evidence>
<feature type="domain" description="CBM20" evidence="12">
    <location>
        <begin position="126"/>
        <end position="243"/>
    </location>
</feature>
<evidence type="ECO:0000313" key="15">
    <source>
        <dbReference type="Proteomes" id="UP000240621"/>
    </source>
</evidence>
<evidence type="ECO:0000256" key="3">
    <source>
        <dbReference type="ARBA" id="ARBA00005684"/>
    </source>
</evidence>
<dbReference type="GO" id="GO:2001070">
    <property type="term" value="F:starch binding"/>
    <property type="evidence" value="ECO:0007669"/>
    <property type="project" value="InterPro"/>
</dbReference>
<dbReference type="Pfam" id="PF02446">
    <property type="entry name" value="Glyco_hydro_77"/>
    <property type="match status" value="1"/>
</dbReference>
<feature type="domain" description="CBM20" evidence="12">
    <location>
        <begin position="1"/>
        <end position="98"/>
    </location>
</feature>
<sequence length="906" mass="107961">MRVSFKIDYQTVWGQRLYVLGSRPEFGEWNPDRALEMKNNYPGEWELIIKVEDLDSWDYKYLVKDDDGGVLWEWGGNRHVDLSKGKFDEVRIRDFWRTSQDVENTLFHSAFTRVLMQRKPSGKRQKQLHTGRVLRVQVHVPRVNHRYTIALLGNRPELGAWKERDALVMDDSRFPLWSVDIDASELVFPLEFKYVVYDERERKVISWEDGNNRVIRDFVCKEDNSLKVHTDEKFRFPIGVWRGAGVALPVFSIRTEKSGGIGEFPDLRMLVDWAKKTGLKMIQLLPVNETVATQSWIDSYPYKVISAMALHPVYANIELMGELKDGKVMQDFREQLYELNQMESVPYEEVHRVKSRYFKQLFDQEMETFLNDRDFLLFFSENKEWLVPYAAFCYLRDQNKTAAHRMWKKYAIYRPEEIQQLCDPSQKHYPDIAVHYFIQYHLDRQLRDASNYARKNGIVLKIDIPIGVSPDSVETWTHPELFNLEEQIGAPPNEDDDMGQNWGYPTYNWERMAYDGYDWWRKRLLKLGSWFDAYRLAHVVGFFRTWVIPSPQTSADMGFFVPSFPLTRDDIIDAGIHFIEERMTRPFIREYFLWDLFGDYTDEVKNRYLEEYGSGKYNLRPEVDTQRKIAIHFEQFKKEGNLPDKETRIMEGLNSLVSEVLFLRDPYDKYKFHPRIRLQDTYSFINLDEETRYSFEQLYVDYFYKRHEDLWRDNAMVKLPALLRTSDMMAFGDDLGMNPDCVQQVLKELGILTLEVQRRPHDTEVEFGHPSDAPYLSVCTTSSHDMTTIRGWWEEDYERSSRFFHNLLGHAGEVPHFMEPWIARDIINQHLWSPAMWAIFPLQDLLAMDGELRWEKIWNERINIPGITYYYWRYRMHLKMEELLRSDGFNHALSKMIEQSGRNNDY</sequence>
<dbReference type="InterPro" id="IPR013783">
    <property type="entry name" value="Ig-like_fold"/>
</dbReference>
<comment type="catalytic activity">
    <reaction evidence="1">
        <text>Transfers a segment of a (1-&gt;4)-alpha-D-glucan to a new position in an acceptor, which may be glucose or a (1-&gt;4)-alpha-D-glucan.</text>
        <dbReference type="EC" id="2.4.1.25"/>
    </reaction>
</comment>
<evidence type="ECO:0000313" key="16">
    <source>
        <dbReference type="Proteomes" id="UP000396862"/>
    </source>
</evidence>
<evidence type="ECO:0000313" key="14">
    <source>
        <dbReference type="EMBL" id="PSK84668.1"/>
    </source>
</evidence>
<dbReference type="GO" id="GO:0004134">
    <property type="term" value="F:4-alpha-glucanotransferase activity"/>
    <property type="evidence" value="ECO:0007669"/>
    <property type="project" value="UniProtKB-EC"/>
</dbReference>
<evidence type="ECO:0000313" key="13">
    <source>
        <dbReference type="EMBL" id="GET20834.1"/>
    </source>
</evidence>